<protein>
    <submittedName>
        <fullName evidence="1">Uncharacterized protein</fullName>
    </submittedName>
</protein>
<sequence>MVVNRVYVNVCCESDAIREEGRLREIGDAMQSLRKAAAVVVAVGGLGLVGSGIASAAGGHSYDDPFPYDAPIENLQAVECEQSFEVGSGIPTEPPVPGVAGGDNETNVGNFCTVIGSVGD</sequence>
<evidence type="ECO:0000313" key="2">
    <source>
        <dbReference type="Proteomes" id="UP000603227"/>
    </source>
</evidence>
<accession>A0A918ZU52</accession>
<reference evidence="1" key="1">
    <citation type="journal article" date="2014" name="Int. J. Syst. Evol. Microbiol.">
        <title>Complete genome sequence of Corynebacterium casei LMG S-19264T (=DSM 44701T), isolated from a smear-ripened cheese.</title>
        <authorList>
            <consortium name="US DOE Joint Genome Institute (JGI-PGF)"/>
            <person name="Walter F."/>
            <person name="Albersmeier A."/>
            <person name="Kalinowski J."/>
            <person name="Ruckert C."/>
        </authorList>
    </citation>
    <scope>NUCLEOTIDE SEQUENCE</scope>
    <source>
        <strain evidence="1">CGMCC 4.7403</strain>
    </source>
</reference>
<organism evidence="1 2">
    <name type="scientific">Streptomyces capitiformicae</name>
    <dbReference type="NCBI Taxonomy" id="2014920"/>
    <lineage>
        <taxon>Bacteria</taxon>
        <taxon>Bacillati</taxon>
        <taxon>Actinomycetota</taxon>
        <taxon>Actinomycetes</taxon>
        <taxon>Kitasatosporales</taxon>
        <taxon>Streptomycetaceae</taxon>
        <taxon>Streptomyces</taxon>
    </lineage>
</organism>
<dbReference type="Proteomes" id="UP000603227">
    <property type="component" value="Unassembled WGS sequence"/>
</dbReference>
<keyword evidence="2" id="KW-1185">Reference proteome</keyword>
<proteinExistence type="predicted"/>
<dbReference type="RefSeq" id="WP_229914528.1">
    <property type="nucleotide sequence ID" value="NZ_BNAT01000076.1"/>
</dbReference>
<name>A0A918ZU52_9ACTN</name>
<reference evidence="1" key="2">
    <citation type="submission" date="2020-09" db="EMBL/GenBank/DDBJ databases">
        <authorList>
            <person name="Sun Q."/>
            <person name="Zhou Y."/>
        </authorList>
    </citation>
    <scope>NUCLEOTIDE SEQUENCE</scope>
    <source>
        <strain evidence="1">CGMCC 4.7403</strain>
    </source>
</reference>
<gene>
    <name evidence="1" type="ORF">GCM10017771_94370</name>
</gene>
<comment type="caution">
    <text evidence="1">The sequence shown here is derived from an EMBL/GenBank/DDBJ whole genome shotgun (WGS) entry which is preliminary data.</text>
</comment>
<dbReference type="EMBL" id="BNAT01000076">
    <property type="protein sequence ID" value="GHE70395.1"/>
    <property type="molecule type" value="Genomic_DNA"/>
</dbReference>
<evidence type="ECO:0000313" key="1">
    <source>
        <dbReference type="EMBL" id="GHE70395.1"/>
    </source>
</evidence>
<dbReference type="AlphaFoldDB" id="A0A918ZU52"/>